<evidence type="ECO:0008006" key="3">
    <source>
        <dbReference type="Google" id="ProtNLM"/>
    </source>
</evidence>
<gene>
    <name evidence="1" type="ORF">PVK06_033983</name>
</gene>
<evidence type="ECO:0000313" key="1">
    <source>
        <dbReference type="EMBL" id="KAK5792857.1"/>
    </source>
</evidence>
<dbReference type="EMBL" id="JARKNE010000010">
    <property type="protein sequence ID" value="KAK5792857.1"/>
    <property type="molecule type" value="Genomic_DNA"/>
</dbReference>
<evidence type="ECO:0000313" key="2">
    <source>
        <dbReference type="Proteomes" id="UP001358586"/>
    </source>
</evidence>
<comment type="caution">
    <text evidence="1">The sequence shown here is derived from an EMBL/GenBank/DDBJ whole genome shotgun (WGS) entry which is preliminary data.</text>
</comment>
<name>A0ABR0NDU0_GOSAR</name>
<protein>
    <recommendedName>
        <fullName evidence="3">Retrovirus-related Pol polyprotein from transposon TNT 1-94</fullName>
    </recommendedName>
</protein>
<dbReference type="PANTHER" id="PTHR35317:SF43">
    <property type="entry name" value="TRANSMEMBRANE PROTEIN"/>
    <property type="match status" value="1"/>
</dbReference>
<dbReference type="PANTHER" id="PTHR35317">
    <property type="entry name" value="OS04G0629600 PROTEIN"/>
    <property type="match status" value="1"/>
</dbReference>
<keyword evidence="2" id="KW-1185">Reference proteome</keyword>
<reference evidence="1 2" key="1">
    <citation type="submission" date="2023-03" db="EMBL/GenBank/DDBJ databases">
        <title>WGS of Gossypium arboreum.</title>
        <authorList>
            <person name="Yu D."/>
        </authorList>
    </citation>
    <scope>NUCLEOTIDE SEQUENCE [LARGE SCALE GENOMIC DNA]</scope>
    <source>
        <tissue evidence="1">Leaf</tissue>
    </source>
</reference>
<sequence>MLNGTSFKEWRRHLLIVLGCINIDLALREEQLAPLTAESNLMGIESEEITQVKCFIDEIEKHFARNDKIEITSLLASLMFMKYKGKRNVREYIMEMFHVASRFKALKIELLEELLVLMVLVSLPTLFNQFKISYNCQKEKWTLNEFISHCVQEEERLKHDKSESAHLTNAFKDKG</sequence>
<dbReference type="Pfam" id="PF14223">
    <property type="entry name" value="Retrotran_gag_2"/>
    <property type="match status" value="1"/>
</dbReference>
<dbReference type="Proteomes" id="UP001358586">
    <property type="component" value="Chromosome 10"/>
</dbReference>
<organism evidence="1 2">
    <name type="scientific">Gossypium arboreum</name>
    <name type="common">Tree cotton</name>
    <name type="synonym">Gossypium nanking</name>
    <dbReference type="NCBI Taxonomy" id="29729"/>
    <lineage>
        <taxon>Eukaryota</taxon>
        <taxon>Viridiplantae</taxon>
        <taxon>Streptophyta</taxon>
        <taxon>Embryophyta</taxon>
        <taxon>Tracheophyta</taxon>
        <taxon>Spermatophyta</taxon>
        <taxon>Magnoliopsida</taxon>
        <taxon>eudicotyledons</taxon>
        <taxon>Gunneridae</taxon>
        <taxon>Pentapetalae</taxon>
        <taxon>rosids</taxon>
        <taxon>malvids</taxon>
        <taxon>Malvales</taxon>
        <taxon>Malvaceae</taxon>
        <taxon>Malvoideae</taxon>
        <taxon>Gossypium</taxon>
    </lineage>
</organism>
<proteinExistence type="predicted"/>
<accession>A0ABR0NDU0</accession>